<dbReference type="Proteomes" id="UP000834458">
    <property type="component" value="Unassembled WGS sequence"/>
</dbReference>
<gene>
    <name evidence="1" type="ORF">GHA_02788</name>
</gene>
<dbReference type="AlphaFoldDB" id="A0AA35D936"/>
<comment type="caution">
    <text evidence="1">The sequence shown here is derived from an EMBL/GenBank/DDBJ whole genome shotgun (WGS) entry which is preliminary data.</text>
</comment>
<dbReference type="RefSeq" id="WP_234686960.1">
    <property type="nucleotide sequence ID" value="NZ_CAHPSC010000045.1"/>
</dbReference>
<evidence type="ECO:0000313" key="1">
    <source>
        <dbReference type="EMBL" id="CAB5701307.1"/>
    </source>
</evidence>
<evidence type="ECO:0008006" key="3">
    <source>
        <dbReference type="Google" id="ProtNLM"/>
    </source>
</evidence>
<accession>A0AA35D936</accession>
<sequence length="222" mass="24260">MNYQLRIQLDTSAAQLQQLVALQAAFAQVCNALAPTVQQTRVWNRVALHHLAYRQLRQQFPQLGSQMVCNAIYAVSRTSRVVFQHPDSPFSLQRLGDAPLPLMQFADDGPVYFDRHTLSIKAGLLSLYTLEGRMRFEQALRPEDEALFHAHKLREMVLTGNVREGYALTLSLEDVTAPQGAGGAKAAGLGGVSAAKPVDGLEVGQVPDAGVLPDFVKVQSLP</sequence>
<dbReference type="EMBL" id="CAHPSC010000045">
    <property type="protein sequence ID" value="CAB5701307.1"/>
    <property type="molecule type" value="Genomic_DNA"/>
</dbReference>
<organism evidence="1 2">
    <name type="scientific">Comamonas aquatica</name>
    <dbReference type="NCBI Taxonomy" id="225991"/>
    <lineage>
        <taxon>Bacteria</taxon>
        <taxon>Pseudomonadati</taxon>
        <taxon>Pseudomonadota</taxon>
        <taxon>Betaproteobacteria</taxon>
        <taxon>Burkholderiales</taxon>
        <taxon>Comamonadaceae</taxon>
        <taxon>Comamonas</taxon>
    </lineage>
</organism>
<evidence type="ECO:0000313" key="2">
    <source>
        <dbReference type="Proteomes" id="UP000834458"/>
    </source>
</evidence>
<name>A0AA35D936_9BURK</name>
<protein>
    <recommendedName>
        <fullName evidence="3">Transposase</fullName>
    </recommendedName>
</protein>
<reference evidence="1" key="1">
    <citation type="submission" date="2020-05" db="EMBL/GenBank/DDBJ databases">
        <authorList>
            <person name="Delgado-Blas J."/>
        </authorList>
    </citation>
    <scope>NUCLEOTIDE SEQUENCE</scope>
    <source>
        <strain evidence="1">BB1454</strain>
    </source>
</reference>
<proteinExistence type="predicted"/>